<feature type="compositionally biased region" description="Polar residues" evidence="1">
    <location>
        <begin position="123"/>
        <end position="136"/>
    </location>
</feature>
<gene>
    <name evidence="2" type="ORF">K443DRAFT_14882</name>
</gene>
<keyword evidence="3" id="KW-1185">Reference proteome</keyword>
<dbReference type="EMBL" id="KN839096">
    <property type="protein sequence ID" value="KIJ90870.1"/>
    <property type="molecule type" value="Genomic_DNA"/>
</dbReference>
<feature type="compositionally biased region" description="Basic and acidic residues" evidence="1">
    <location>
        <begin position="203"/>
        <end position="239"/>
    </location>
</feature>
<dbReference type="Proteomes" id="UP000054477">
    <property type="component" value="Unassembled WGS sequence"/>
</dbReference>
<dbReference type="AlphaFoldDB" id="A0A0C9WM54"/>
<evidence type="ECO:0000313" key="2">
    <source>
        <dbReference type="EMBL" id="KIJ90870.1"/>
    </source>
</evidence>
<feature type="compositionally biased region" description="Polar residues" evidence="1">
    <location>
        <begin position="185"/>
        <end position="196"/>
    </location>
</feature>
<accession>A0A0C9WM54</accession>
<reference evidence="3" key="2">
    <citation type="submission" date="2015-01" db="EMBL/GenBank/DDBJ databases">
        <title>Evolutionary Origins and Diversification of the Mycorrhizal Mutualists.</title>
        <authorList>
            <consortium name="DOE Joint Genome Institute"/>
            <consortium name="Mycorrhizal Genomics Consortium"/>
            <person name="Kohler A."/>
            <person name="Kuo A."/>
            <person name="Nagy L.G."/>
            <person name="Floudas D."/>
            <person name="Copeland A."/>
            <person name="Barry K.W."/>
            <person name="Cichocki N."/>
            <person name="Veneault-Fourrey C."/>
            <person name="LaButti K."/>
            <person name="Lindquist E.A."/>
            <person name="Lipzen A."/>
            <person name="Lundell T."/>
            <person name="Morin E."/>
            <person name="Murat C."/>
            <person name="Riley R."/>
            <person name="Ohm R."/>
            <person name="Sun H."/>
            <person name="Tunlid A."/>
            <person name="Henrissat B."/>
            <person name="Grigoriev I.V."/>
            <person name="Hibbett D.S."/>
            <person name="Martin F."/>
        </authorList>
    </citation>
    <scope>NUCLEOTIDE SEQUENCE [LARGE SCALE GENOMIC DNA]</scope>
    <source>
        <strain evidence="3">LaAM-08-1</strain>
    </source>
</reference>
<evidence type="ECO:0000256" key="1">
    <source>
        <dbReference type="SAM" id="MobiDB-lite"/>
    </source>
</evidence>
<proteinExistence type="predicted"/>
<feature type="non-terminal residue" evidence="2">
    <location>
        <position position="305"/>
    </location>
</feature>
<protein>
    <submittedName>
        <fullName evidence="2">Uncharacterized protein</fullName>
    </submittedName>
</protein>
<organism evidence="2 3">
    <name type="scientific">Laccaria amethystina LaAM-08-1</name>
    <dbReference type="NCBI Taxonomy" id="1095629"/>
    <lineage>
        <taxon>Eukaryota</taxon>
        <taxon>Fungi</taxon>
        <taxon>Dikarya</taxon>
        <taxon>Basidiomycota</taxon>
        <taxon>Agaricomycotina</taxon>
        <taxon>Agaricomycetes</taxon>
        <taxon>Agaricomycetidae</taxon>
        <taxon>Agaricales</taxon>
        <taxon>Agaricineae</taxon>
        <taxon>Hydnangiaceae</taxon>
        <taxon>Laccaria</taxon>
    </lineage>
</organism>
<feature type="compositionally biased region" description="Basic residues" evidence="1">
    <location>
        <begin position="241"/>
        <end position="253"/>
    </location>
</feature>
<evidence type="ECO:0000313" key="3">
    <source>
        <dbReference type="Proteomes" id="UP000054477"/>
    </source>
</evidence>
<feature type="compositionally biased region" description="Basic and acidic residues" evidence="1">
    <location>
        <begin position="52"/>
        <end position="70"/>
    </location>
</feature>
<reference evidence="2 3" key="1">
    <citation type="submission" date="2014-04" db="EMBL/GenBank/DDBJ databases">
        <authorList>
            <consortium name="DOE Joint Genome Institute"/>
            <person name="Kuo A."/>
            <person name="Kohler A."/>
            <person name="Nagy L.G."/>
            <person name="Floudas D."/>
            <person name="Copeland A."/>
            <person name="Barry K.W."/>
            <person name="Cichocki N."/>
            <person name="Veneault-Fourrey C."/>
            <person name="LaButti K."/>
            <person name="Lindquist E.A."/>
            <person name="Lipzen A."/>
            <person name="Lundell T."/>
            <person name="Morin E."/>
            <person name="Murat C."/>
            <person name="Sun H."/>
            <person name="Tunlid A."/>
            <person name="Henrissat B."/>
            <person name="Grigoriev I.V."/>
            <person name="Hibbett D.S."/>
            <person name="Martin F."/>
            <person name="Nordberg H.P."/>
            <person name="Cantor M.N."/>
            <person name="Hua S.X."/>
        </authorList>
    </citation>
    <scope>NUCLEOTIDE SEQUENCE [LARGE SCALE GENOMIC DNA]</scope>
    <source>
        <strain evidence="2 3">LaAM-08-1</strain>
    </source>
</reference>
<feature type="compositionally biased region" description="Low complexity" evidence="1">
    <location>
        <begin position="1"/>
        <end position="24"/>
    </location>
</feature>
<feature type="compositionally biased region" description="Basic and acidic residues" evidence="1">
    <location>
        <begin position="254"/>
        <end position="265"/>
    </location>
</feature>
<name>A0A0C9WM54_9AGAR</name>
<feature type="compositionally biased region" description="Low complexity" evidence="1">
    <location>
        <begin position="160"/>
        <end position="178"/>
    </location>
</feature>
<feature type="compositionally biased region" description="Basic and acidic residues" evidence="1">
    <location>
        <begin position="81"/>
        <end position="92"/>
    </location>
</feature>
<dbReference type="HOGENOM" id="CLU_913836_0_0_1"/>
<sequence>MPSTRSTIPTTRSSHAHHSPPASTSRKRANTAVSDNTPKRPKPNADDDDEAEGKKTKGGREGKKNREKEKSRGRKQNKARKTSDMKAEEDAAARAAAATKKKTKLAQAASGLSVAPPPHAHPSQATKPNEPRTTSNDNKETDSQHTTGDEANTDDRGSNDDSTNTDSTNTDESGNTSSNDDDQDVSTNNQDSNAQMANDDDSRDGGDSGNDDHDSNRDGGDNDHGCDSDAPMRVDEPPTKRTTKHASKGKKHDRRDGCNNAHDGDVPMCADADPAPLLNDAASIQPTPTLVDPTTTTNILVPIPA</sequence>
<feature type="compositionally biased region" description="Basic residues" evidence="1">
    <location>
        <begin position="71"/>
        <end position="80"/>
    </location>
</feature>
<feature type="region of interest" description="Disordered" evidence="1">
    <location>
        <begin position="1"/>
        <end position="267"/>
    </location>
</feature>